<keyword evidence="2 3" id="KW-0802">TPR repeat</keyword>
<dbReference type="InterPro" id="IPR011989">
    <property type="entry name" value="ARM-like"/>
</dbReference>
<feature type="region of interest" description="Disordered" evidence="4">
    <location>
        <begin position="134"/>
        <end position="154"/>
    </location>
</feature>
<dbReference type="Gene3D" id="1.25.10.10">
    <property type="entry name" value="Leucine-rich Repeat Variant"/>
    <property type="match status" value="1"/>
</dbReference>
<dbReference type="Gene3D" id="1.25.40.10">
    <property type="entry name" value="Tetratricopeptide repeat domain"/>
    <property type="match status" value="2"/>
</dbReference>
<dbReference type="SMART" id="SM00028">
    <property type="entry name" value="TPR"/>
    <property type="match status" value="4"/>
</dbReference>
<dbReference type="PROSITE" id="PS50005">
    <property type="entry name" value="TPR"/>
    <property type="match status" value="2"/>
</dbReference>
<organism evidence="5 6">
    <name type="scientific">Paenibacillus alvei</name>
    <name type="common">Bacillus alvei</name>
    <dbReference type="NCBI Taxonomy" id="44250"/>
    <lineage>
        <taxon>Bacteria</taxon>
        <taxon>Bacillati</taxon>
        <taxon>Bacillota</taxon>
        <taxon>Bacilli</taxon>
        <taxon>Bacillales</taxon>
        <taxon>Paenibacillaceae</taxon>
        <taxon>Paenibacillus</taxon>
    </lineage>
</organism>
<reference evidence="6" key="1">
    <citation type="submission" date="2018-08" db="EMBL/GenBank/DDBJ databases">
        <authorList>
            <person name="Chevrot R."/>
        </authorList>
    </citation>
    <scope>NUCLEOTIDE SEQUENCE [LARGE SCALE GENOMIC DNA]</scope>
</reference>
<dbReference type="EMBL" id="LS992241">
    <property type="protein sequence ID" value="SYX87179.1"/>
    <property type="molecule type" value="Genomic_DNA"/>
</dbReference>
<evidence type="ECO:0000256" key="1">
    <source>
        <dbReference type="ARBA" id="ARBA00022737"/>
    </source>
</evidence>
<dbReference type="RefSeq" id="WP_138188858.1">
    <property type="nucleotide sequence ID" value="NZ_LS992241.1"/>
</dbReference>
<dbReference type="Proteomes" id="UP000304148">
    <property type="component" value="Chromosome"/>
</dbReference>
<evidence type="ECO:0000256" key="3">
    <source>
        <dbReference type="PROSITE-ProRule" id="PRU00339"/>
    </source>
</evidence>
<evidence type="ECO:0000256" key="4">
    <source>
        <dbReference type="SAM" id="MobiDB-lite"/>
    </source>
</evidence>
<proteinExistence type="predicted"/>
<feature type="compositionally biased region" description="Basic and acidic residues" evidence="4">
    <location>
        <begin position="392"/>
        <end position="401"/>
    </location>
</feature>
<feature type="compositionally biased region" description="Polar residues" evidence="4">
    <location>
        <begin position="382"/>
        <end position="391"/>
    </location>
</feature>
<protein>
    <submittedName>
        <fullName evidence="5">Tetratricopeptide repeat-containing protein</fullName>
    </submittedName>
</protein>
<gene>
    <name evidence="5" type="ORF">PBLR_15609</name>
</gene>
<feature type="repeat" description="TPR" evidence="3">
    <location>
        <begin position="205"/>
        <end position="238"/>
    </location>
</feature>
<dbReference type="InterPro" id="IPR019734">
    <property type="entry name" value="TPR_rpt"/>
</dbReference>
<dbReference type="InterPro" id="IPR011990">
    <property type="entry name" value="TPR-like_helical_dom_sf"/>
</dbReference>
<feature type="repeat" description="TPR" evidence="3">
    <location>
        <begin position="14"/>
        <end position="47"/>
    </location>
</feature>
<name>A0A383RLB7_PAEAL</name>
<evidence type="ECO:0000256" key="2">
    <source>
        <dbReference type="ARBA" id="ARBA00022803"/>
    </source>
</evidence>
<evidence type="ECO:0000313" key="5">
    <source>
        <dbReference type="EMBL" id="SYX87179.1"/>
    </source>
</evidence>
<dbReference type="AlphaFoldDB" id="A0A383RLB7"/>
<dbReference type="InterPro" id="IPR051012">
    <property type="entry name" value="CellSynth/LPSAsmb/PSIAsmb"/>
</dbReference>
<dbReference type="PANTHER" id="PTHR45586">
    <property type="entry name" value="TPR REPEAT-CONTAINING PROTEIN PA4667"/>
    <property type="match status" value="1"/>
</dbReference>
<sequence length="603" mass="69514">MAEQNKVVMFPMDAASFSERAVQSLERLHYDKALTYFRKAMECEPDNPILQCNLAGTLAEAGRFEESNDTLHHILHELDPNMNECYYYMANNFAYMEQFEESEAMLETYLSRDLTGMYTEEAEEMLEMIRFEAKQSSPSQHRGEQNVGVQSSAAKLPSALSDEEMGISEQAEDEHAEARMLLEAGRFVEAEKLLKRVVDSDPDYLAAWNNLALAYYYMGQFDEAREALDAVLERDQGNLHALCNLAIFERHAGNEAVVQQLIAMIGKIQPFYREHLFKIATTMGMLDEHELAYQHLRRLVTGHMLREASIYHYAAVAACRLGRYEEASRWWAVCRRLDPDSGIATYYMERLQQRDGGDIDPMPTYHYRLPYEEANRRAASKAASTDGSRSNRSGDGKNWEKQLKKDPLVRASLFWALRFGEPDVKLQALQAMSLLGDDEANDALRSMLLDPDQDAYMKQVAVYVLRMHGVEDPIEVEWKGEYIQVNRNHIANRLPVWESQWQQVLDILRDSMKERYDLFQMHDAETLWIEFITHLYPDEVPRIGKAESWAAAIEFIIAKMIRREMSYQLAAEQYGVSATTVAKHVKRMEDTCQVEAKIKQSFT</sequence>
<keyword evidence="1" id="KW-0677">Repeat</keyword>
<dbReference type="SUPFAM" id="SSF48452">
    <property type="entry name" value="TPR-like"/>
    <property type="match status" value="2"/>
</dbReference>
<dbReference type="Pfam" id="PF14559">
    <property type="entry name" value="TPR_19"/>
    <property type="match status" value="1"/>
</dbReference>
<evidence type="ECO:0000313" key="6">
    <source>
        <dbReference type="Proteomes" id="UP000304148"/>
    </source>
</evidence>
<feature type="region of interest" description="Disordered" evidence="4">
    <location>
        <begin position="378"/>
        <end position="401"/>
    </location>
</feature>
<accession>A0A383RLB7</accession>
<dbReference type="PANTHER" id="PTHR45586:SF1">
    <property type="entry name" value="LIPOPOLYSACCHARIDE ASSEMBLY PROTEIN B"/>
    <property type="match status" value="1"/>
</dbReference>